<feature type="transmembrane region" description="Helical" evidence="1">
    <location>
        <begin position="158"/>
        <end position="183"/>
    </location>
</feature>
<proteinExistence type="predicted"/>
<feature type="signal peptide" evidence="2">
    <location>
        <begin position="1"/>
        <end position="21"/>
    </location>
</feature>
<feature type="chain" id="PRO_5014685258" description="DUF7872 domain-containing protein" evidence="2">
    <location>
        <begin position="22"/>
        <end position="541"/>
    </location>
</feature>
<sequence>MNHQQVLSRCLFLSLFNYAFASLPVSLANETGPSLHANNTQCQIYPTTIESWNQLGVDTFLSTVPGGKDAALEDFTFANHITNFVCGLGENCLAGQQCLPFQGPLWFMLYSLQEWNLYVNSLYEATTTASAQIKEISASMITDFLISPDLHEKQATRLAILLTLIAGSAILSFAIGLFGPLYFPAWGVATEAELLEEDVELNPAFEELVETGSQLHKRSLVEQSTKTDIQLSPDAVYESQKQLSRKLQGMQGSFAASSKNGTPDLQSMKDVLHYLTKENVWSGLVVSVLSGDEKAFVQIRNNLLSVHQLNEEQRLMKRSAPQDIPTDHFATWSVITSYLTSFCDHLKSVIAVTSQIGVTAPISSDEGAWGIIRNGKFLTPNPNMSQLQDKLRETMRLSALAQVLKSMNVFVTIGSDKCNDRGPNGAWKGKDKLSYCSPEGLMMNLIRASKNKSVNKIVNAYLITEKYGYTVEFLAQSAWSCQEHNLKIAGRPSPDGLKPDSKVGCTFDLPVCDTRIPEVAKLRKKHKSTVVACRTGLALNI</sequence>
<name>A0A2N5V8H6_9BASI</name>
<keyword evidence="1" id="KW-0472">Membrane</keyword>
<keyword evidence="2" id="KW-0732">Signal</keyword>
<dbReference type="OrthoDB" id="2496140at2759"/>
<dbReference type="AlphaFoldDB" id="A0A2N5V8H6"/>
<accession>A0A2N5V8H6</accession>
<evidence type="ECO:0000256" key="2">
    <source>
        <dbReference type="SAM" id="SignalP"/>
    </source>
</evidence>
<evidence type="ECO:0000313" key="5">
    <source>
        <dbReference type="Proteomes" id="UP000235388"/>
    </source>
</evidence>
<reference evidence="4 5" key="1">
    <citation type="submission" date="2017-11" db="EMBL/GenBank/DDBJ databases">
        <title>De novo assembly and phasing of dikaryotic genomes from two isolates of Puccinia coronata f. sp. avenae, the causal agent of oat crown rust.</title>
        <authorList>
            <person name="Miller M.E."/>
            <person name="Zhang Y."/>
            <person name="Omidvar V."/>
            <person name="Sperschneider J."/>
            <person name="Schwessinger B."/>
            <person name="Raley C."/>
            <person name="Palmer J.M."/>
            <person name="Garnica D."/>
            <person name="Upadhyaya N."/>
            <person name="Rathjen J."/>
            <person name="Taylor J.M."/>
            <person name="Park R.F."/>
            <person name="Dodds P.N."/>
            <person name="Hirsch C.D."/>
            <person name="Kianian S.F."/>
            <person name="Figueroa M."/>
        </authorList>
    </citation>
    <scope>NUCLEOTIDE SEQUENCE [LARGE SCALE GENOMIC DNA]</scope>
    <source>
        <strain evidence="4">12NC29</strain>
    </source>
</reference>
<dbReference type="EMBL" id="PGCJ01000120">
    <property type="protein sequence ID" value="PLW46307.1"/>
    <property type="molecule type" value="Genomic_DNA"/>
</dbReference>
<evidence type="ECO:0000313" key="4">
    <source>
        <dbReference type="EMBL" id="PLW46307.1"/>
    </source>
</evidence>
<dbReference type="InterPro" id="IPR057194">
    <property type="entry name" value="DUF7872"/>
</dbReference>
<protein>
    <recommendedName>
        <fullName evidence="3">DUF7872 domain-containing protein</fullName>
    </recommendedName>
</protein>
<dbReference type="Pfam" id="PF25278">
    <property type="entry name" value="DUF7872"/>
    <property type="match status" value="1"/>
</dbReference>
<keyword evidence="1" id="KW-1133">Transmembrane helix</keyword>
<feature type="domain" description="DUF7872" evidence="3">
    <location>
        <begin position="326"/>
        <end position="541"/>
    </location>
</feature>
<keyword evidence="1" id="KW-0812">Transmembrane</keyword>
<keyword evidence="5" id="KW-1185">Reference proteome</keyword>
<dbReference type="Proteomes" id="UP000235388">
    <property type="component" value="Unassembled WGS sequence"/>
</dbReference>
<dbReference type="PANTHER" id="PTHR33339">
    <property type="entry name" value="LYSM DOMAIN-CONTAINING PROTEIN"/>
    <property type="match status" value="1"/>
</dbReference>
<evidence type="ECO:0000259" key="3">
    <source>
        <dbReference type="Pfam" id="PF25278"/>
    </source>
</evidence>
<dbReference type="PANTHER" id="PTHR33339:SF1">
    <property type="entry name" value="LYSM DOMAIN-CONTAINING PROTEIN"/>
    <property type="match status" value="1"/>
</dbReference>
<comment type="caution">
    <text evidence="4">The sequence shown here is derived from an EMBL/GenBank/DDBJ whole genome shotgun (WGS) entry which is preliminary data.</text>
</comment>
<gene>
    <name evidence="4" type="ORF">PCANC_11190</name>
</gene>
<organism evidence="4 5">
    <name type="scientific">Puccinia coronata f. sp. avenae</name>
    <dbReference type="NCBI Taxonomy" id="200324"/>
    <lineage>
        <taxon>Eukaryota</taxon>
        <taxon>Fungi</taxon>
        <taxon>Dikarya</taxon>
        <taxon>Basidiomycota</taxon>
        <taxon>Pucciniomycotina</taxon>
        <taxon>Pucciniomycetes</taxon>
        <taxon>Pucciniales</taxon>
        <taxon>Pucciniaceae</taxon>
        <taxon>Puccinia</taxon>
    </lineage>
</organism>
<evidence type="ECO:0000256" key="1">
    <source>
        <dbReference type="SAM" id="Phobius"/>
    </source>
</evidence>